<reference evidence="2" key="1">
    <citation type="journal article" date="2022" name="Int. J. Syst. Evol. Microbiol.">
        <title>Granulimonas faecalis gen. nov., sp. nov., and Leptogranulimonas caecicola gen. nov., sp. nov., novel lactate-producing Atopobiaceae bacteria isolated from mouse intestines, and an emended description of the family Atopobiaceae.</title>
        <authorList>
            <person name="Morinaga K."/>
            <person name="Kusada H."/>
            <person name="Sakamoto S."/>
            <person name="Murakami T."/>
            <person name="Toyoda A."/>
            <person name="Mori H."/>
            <person name="Meng X.Y."/>
            <person name="Takashino M."/>
            <person name="Murotomi K."/>
            <person name="Tamaki H."/>
        </authorList>
    </citation>
    <scope>NUCLEOTIDE SEQUENCE</scope>
    <source>
        <strain evidence="2">OPF53</strain>
    </source>
</reference>
<dbReference type="PROSITE" id="PS51257">
    <property type="entry name" value="PROKAR_LIPOPROTEIN"/>
    <property type="match status" value="1"/>
</dbReference>
<comment type="caution">
    <text evidence="2">The sequence shown here is derived from an EMBL/GenBank/DDBJ whole genome shotgun (WGS) entry which is preliminary data.</text>
</comment>
<proteinExistence type="predicted"/>
<dbReference type="RefSeq" id="WP_204407077.1">
    <property type="nucleotide sequence ID" value="NZ_BQKC01000001.1"/>
</dbReference>
<feature type="transmembrane region" description="Helical" evidence="1">
    <location>
        <begin position="16"/>
        <end position="37"/>
    </location>
</feature>
<sequence length="240" mass="24058">MYERPDVPKPGRHRTAVAVAVLVAIGCALLVGLPALWHLANETNASTLGDGALQEAVASRDNALAVPEGSEPTGADVETFLVLTVGDVRADAPALQGAELLCVDHTAKDSHRVTLPTDLAVTAGGAATTLADLFAARGEGACVAPVSAATGLAVSHVVELDGEGWSLFERAVAGGIQGAAQAGPELLSSLRTDMDTGQLMDLPDSLAGTGVSAAEPEPCPMAGDGVDRAALGVLVGTLRG</sequence>
<evidence type="ECO:0000256" key="1">
    <source>
        <dbReference type="SAM" id="Phobius"/>
    </source>
</evidence>
<protein>
    <recommendedName>
        <fullName evidence="4">LytR cell envelope-related transcriptional attenuator</fullName>
    </recommendedName>
</protein>
<keyword evidence="3" id="KW-1185">Reference proteome</keyword>
<evidence type="ECO:0008006" key="4">
    <source>
        <dbReference type="Google" id="ProtNLM"/>
    </source>
</evidence>
<organism evidence="2 3">
    <name type="scientific">Granulimonas faecalis</name>
    <dbReference type="NCBI Taxonomy" id="2894155"/>
    <lineage>
        <taxon>Bacteria</taxon>
        <taxon>Bacillati</taxon>
        <taxon>Actinomycetota</taxon>
        <taxon>Coriobacteriia</taxon>
        <taxon>Coriobacteriales</taxon>
        <taxon>Kribbibacteriaceae</taxon>
        <taxon>Granulimonas</taxon>
    </lineage>
</organism>
<dbReference type="EMBL" id="BQKC01000001">
    <property type="protein sequence ID" value="GJM54847.1"/>
    <property type="molecule type" value="Genomic_DNA"/>
</dbReference>
<dbReference type="AlphaFoldDB" id="A0AAV5AZ01"/>
<name>A0AAV5AZ01_9ACTN</name>
<keyword evidence="1" id="KW-1133">Transmembrane helix</keyword>
<keyword evidence="1" id="KW-0472">Membrane</keyword>
<evidence type="ECO:0000313" key="3">
    <source>
        <dbReference type="Proteomes" id="UP001055025"/>
    </source>
</evidence>
<dbReference type="Proteomes" id="UP001055025">
    <property type="component" value="Unassembled WGS sequence"/>
</dbReference>
<accession>A0AAV5AZ01</accession>
<gene>
    <name evidence="2" type="ORF">ATOP_05020</name>
</gene>
<evidence type="ECO:0000313" key="2">
    <source>
        <dbReference type="EMBL" id="GJM54847.1"/>
    </source>
</evidence>
<keyword evidence="1" id="KW-0812">Transmembrane</keyword>